<dbReference type="SUPFAM" id="SSF103473">
    <property type="entry name" value="MFS general substrate transporter"/>
    <property type="match status" value="1"/>
</dbReference>
<evidence type="ECO:0000259" key="8">
    <source>
        <dbReference type="PROSITE" id="PS50850"/>
    </source>
</evidence>
<feature type="transmembrane region" description="Helical" evidence="7">
    <location>
        <begin position="82"/>
        <end position="99"/>
    </location>
</feature>
<dbReference type="GO" id="GO:0005886">
    <property type="term" value="C:plasma membrane"/>
    <property type="evidence" value="ECO:0007669"/>
    <property type="project" value="UniProtKB-SubCell"/>
</dbReference>
<gene>
    <name evidence="9" type="ORF">A2773_06530</name>
</gene>
<proteinExistence type="predicted"/>
<feature type="transmembrane region" description="Helical" evidence="7">
    <location>
        <begin position="260"/>
        <end position="277"/>
    </location>
</feature>
<organism evidence="9 10">
    <name type="scientific">Candidatus Gottesmanbacteria bacterium RIFCSPHIGHO2_01_FULL_39_10</name>
    <dbReference type="NCBI Taxonomy" id="1798375"/>
    <lineage>
        <taxon>Bacteria</taxon>
        <taxon>Candidatus Gottesmaniibacteriota</taxon>
    </lineage>
</organism>
<dbReference type="Pfam" id="PF05977">
    <property type="entry name" value="MFS_3"/>
    <property type="match status" value="1"/>
</dbReference>
<evidence type="ECO:0000256" key="7">
    <source>
        <dbReference type="SAM" id="Phobius"/>
    </source>
</evidence>
<dbReference type="Gene3D" id="1.20.1250.20">
    <property type="entry name" value="MFS general substrate transporter like domains"/>
    <property type="match status" value="1"/>
</dbReference>
<evidence type="ECO:0000256" key="1">
    <source>
        <dbReference type="ARBA" id="ARBA00004651"/>
    </source>
</evidence>
<evidence type="ECO:0000313" key="10">
    <source>
        <dbReference type="Proteomes" id="UP000177383"/>
    </source>
</evidence>
<feature type="transmembrane region" description="Helical" evidence="7">
    <location>
        <begin position="217"/>
        <end position="248"/>
    </location>
</feature>
<accession>A0A1F5ZQ61</accession>
<dbReference type="InterPro" id="IPR036259">
    <property type="entry name" value="MFS_trans_sf"/>
</dbReference>
<comment type="caution">
    <text evidence="9">The sequence shown here is derived from an EMBL/GenBank/DDBJ whole genome shotgun (WGS) entry which is preliminary data.</text>
</comment>
<protein>
    <recommendedName>
        <fullName evidence="8">Major facilitator superfamily (MFS) profile domain-containing protein</fullName>
    </recommendedName>
</protein>
<keyword evidence="3" id="KW-1003">Cell membrane</keyword>
<evidence type="ECO:0000313" key="9">
    <source>
        <dbReference type="EMBL" id="OGG14247.1"/>
    </source>
</evidence>
<feature type="domain" description="Major facilitator superfamily (MFS) profile" evidence="8">
    <location>
        <begin position="220"/>
        <end position="409"/>
    </location>
</feature>
<reference evidence="9 10" key="1">
    <citation type="journal article" date="2016" name="Nat. Commun.">
        <title>Thousands of microbial genomes shed light on interconnected biogeochemical processes in an aquifer system.</title>
        <authorList>
            <person name="Anantharaman K."/>
            <person name="Brown C.T."/>
            <person name="Hug L.A."/>
            <person name="Sharon I."/>
            <person name="Castelle C.J."/>
            <person name="Probst A.J."/>
            <person name="Thomas B.C."/>
            <person name="Singh A."/>
            <person name="Wilkins M.J."/>
            <person name="Karaoz U."/>
            <person name="Brodie E.L."/>
            <person name="Williams K.H."/>
            <person name="Hubbard S.S."/>
            <person name="Banfield J.F."/>
        </authorList>
    </citation>
    <scope>NUCLEOTIDE SEQUENCE [LARGE SCALE GENOMIC DNA]</scope>
</reference>
<name>A0A1F5ZQ61_9BACT</name>
<dbReference type="EMBL" id="MFJE01000022">
    <property type="protein sequence ID" value="OGG14247.1"/>
    <property type="molecule type" value="Genomic_DNA"/>
</dbReference>
<dbReference type="STRING" id="1798375.A2773_06530"/>
<keyword evidence="6 7" id="KW-0472">Membrane</keyword>
<feature type="transmembrane region" description="Helical" evidence="7">
    <location>
        <begin position="49"/>
        <end position="70"/>
    </location>
</feature>
<evidence type="ECO:0000256" key="6">
    <source>
        <dbReference type="ARBA" id="ARBA00023136"/>
    </source>
</evidence>
<evidence type="ECO:0000256" key="2">
    <source>
        <dbReference type="ARBA" id="ARBA00022448"/>
    </source>
</evidence>
<keyword evidence="2" id="KW-0813">Transport</keyword>
<dbReference type="InterPro" id="IPR020846">
    <property type="entry name" value="MFS_dom"/>
</dbReference>
<dbReference type="PANTHER" id="PTHR23513">
    <property type="entry name" value="INTEGRAL MEMBRANE EFFLUX PROTEIN-RELATED"/>
    <property type="match status" value="1"/>
</dbReference>
<comment type="subcellular location">
    <subcellularLocation>
        <location evidence="1">Cell membrane</location>
        <topology evidence="1">Multi-pass membrane protein</topology>
    </subcellularLocation>
</comment>
<evidence type="ECO:0000256" key="3">
    <source>
        <dbReference type="ARBA" id="ARBA00022475"/>
    </source>
</evidence>
<keyword evidence="4 7" id="KW-0812">Transmembrane</keyword>
<dbReference type="InterPro" id="IPR010290">
    <property type="entry name" value="TM_effector"/>
</dbReference>
<feature type="transmembrane region" description="Helical" evidence="7">
    <location>
        <begin position="289"/>
        <end position="306"/>
    </location>
</feature>
<dbReference type="CDD" id="cd06173">
    <property type="entry name" value="MFS_MefA_like"/>
    <property type="match status" value="1"/>
</dbReference>
<feature type="transmembrane region" description="Helical" evidence="7">
    <location>
        <begin position="145"/>
        <end position="170"/>
    </location>
</feature>
<evidence type="ECO:0000256" key="5">
    <source>
        <dbReference type="ARBA" id="ARBA00022989"/>
    </source>
</evidence>
<feature type="transmembrane region" description="Helical" evidence="7">
    <location>
        <begin position="105"/>
        <end position="124"/>
    </location>
</feature>
<keyword evidence="5 7" id="KW-1133">Transmembrane helix</keyword>
<feature type="transmembrane region" description="Helical" evidence="7">
    <location>
        <begin position="176"/>
        <end position="197"/>
    </location>
</feature>
<evidence type="ECO:0000256" key="4">
    <source>
        <dbReference type="ARBA" id="ARBA00022692"/>
    </source>
</evidence>
<dbReference type="PROSITE" id="PS50850">
    <property type="entry name" value="MFS"/>
    <property type="match status" value="1"/>
</dbReference>
<dbReference type="GO" id="GO:0022857">
    <property type="term" value="F:transmembrane transporter activity"/>
    <property type="evidence" value="ECO:0007669"/>
    <property type="project" value="InterPro"/>
</dbReference>
<dbReference type="PANTHER" id="PTHR23513:SF9">
    <property type="entry name" value="ENTEROBACTIN EXPORTER ENTS"/>
    <property type="match status" value="1"/>
</dbReference>
<dbReference type="AlphaFoldDB" id="A0A1F5ZQ61"/>
<feature type="transmembrane region" description="Helical" evidence="7">
    <location>
        <begin position="368"/>
        <end position="393"/>
    </location>
</feature>
<sequence length="409" mass="44649">MLFHPRSPFYVLRHPNFRLFWAGHLISRIGSEMQVIGIIWHVYILTGSAFSLAFIGLARFIPFLLFSLLGGITSDLVSRKKIIFVSHILMGLVAFSLAILTQQNIISTGSIFLLLALNSIFTAFDSPARQSIIPLLVPREELVKAYSLNTMLVQSSIVLGPAIGGFLIAYLGVGSIYFVNAFSFLAVVVGILFMGPLNQEKSQVSFTPRSIFEGFRFVFSTPLISSTTLLDFFATFFSSAMVLMPIFAHEILRVGPQGLGFLYAAPAVGSIVAGLVFTSFTHMKNQGKIIIIAVALYGTATILFGLSRSFYLSLFLLGLSGIGDGLSTIIRNSIRQLITPDHLRGRMSSVTMLFFWGGPQLGEVEAGLVAGLFSAPVAVITGGVATLFATFLIDRFTPQLRKYQGHEHL</sequence>
<dbReference type="Proteomes" id="UP000177383">
    <property type="component" value="Unassembled WGS sequence"/>
</dbReference>